<dbReference type="AlphaFoldDB" id="A0A6A3D5N1"/>
<dbReference type="OrthoDB" id="1896898at2759"/>
<reference evidence="1" key="1">
    <citation type="submission" date="2019-09" db="EMBL/GenBank/DDBJ databases">
        <title>Draft genome information of white flower Hibiscus syriacus.</title>
        <authorList>
            <person name="Kim Y.-M."/>
        </authorList>
    </citation>
    <scope>NUCLEOTIDE SEQUENCE [LARGE SCALE GENOMIC DNA]</scope>
    <source>
        <strain evidence="1">YM2019G1</strain>
    </source>
</reference>
<dbReference type="PANTHER" id="PTHR31972">
    <property type="entry name" value="EXPRESSED PROTEIN"/>
    <property type="match status" value="1"/>
</dbReference>
<protein>
    <submittedName>
        <fullName evidence="1">Syntaxin of plants 52, putative isoform 1</fullName>
    </submittedName>
</protein>
<evidence type="ECO:0000313" key="2">
    <source>
        <dbReference type="Proteomes" id="UP000436088"/>
    </source>
</evidence>
<proteinExistence type="predicted"/>
<evidence type="ECO:0000313" key="1">
    <source>
        <dbReference type="EMBL" id="KAE8734681.1"/>
    </source>
</evidence>
<name>A0A6A3D5N1_HIBSY</name>
<keyword evidence="2" id="KW-1185">Reference proteome</keyword>
<accession>A0A6A3D5N1</accession>
<dbReference type="InterPro" id="IPR008586">
    <property type="entry name" value="DUF868_pln"/>
</dbReference>
<sequence>MRDFPSCFAENGVQVADFSSSSSKTAQNLVACVHQCRIRGRTCLISVTWTKSLMGQRLSIGIDDSANQCVCKVDVKPWLLSKRKGSKSLEPFSCKIDVHWDLSSARFGSGPKPVEGFYVVVVADKKPVLLLGDMRKEACNKTGANHVPKSAILVAKKEHVFGKSVFATKARFCDNGRAHDLMIECGTLGVTDPCLIIRVDRKALMRVERLRWKFRGNHTISVDGMAVEVFWDVHDWLFGTSLGGNAVFLFKTEEKLRFSLTLYAWKNE</sequence>
<gene>
    <name evidence="1" type="ORF">F3Y22_tig00000738pilonHSYRG00218</name>
</gene>
<dbReference type="PANTHER" id="PTHR31972:SF74">
    <property type="entry name" value="EXPRESSED PROTEIN"/>
    <property type="match status" value="1"/>
</dbReference>
<dbReference type="Pfam" id="PF05910">
    <property type="entry name" value="DUF868"/>
    <property type="match status" value="1"/>
</dbReference>
<dbReference type="Proteomes" id="UP000436088">
    <property type="component" value="Unassembled WGS sequence"/>
</dbReference>
<organism evidence="1 2">
    <name type="scientific">Hibiscus syriacus</name>
    <name type="common">Rose of Sharon</name>
    <dbReference type="NCBI Taxonomy" id="106335"/>
    <lineage>
        <taxon>Eukaryota</taxon>
        <taxon>Viridiplantae</taxon>
        <taxon>Streptophyta</taxon>
        <taxon>Embryophyta</taxon>
        <taxon>Tracheophyta</taxon>
        <taxon>Spermatophyta</taxon>
        <taxon>Magnoliopsida</taxon>
        <taxon>eudicotyledons</taxon>
        <taxon>Gunneridae</taxon>
        <taxon>Pentapetalae</taxon>
        <taxon>rosids</taxon>
        <taxon>malvids</taxon>
        <taxon>Malvales</taxon>
        <taxon>Malvaceae</taxon>
        <taxon>Malvoideae</taxon>
        <taxon>Hibiscus</taxon>
    </lineage>
</organism>
<comment type="caution">
    <text evidence="1">The sequence shown here is derived from an EMBL/GenBank/DDBJ whole genome shotgun (WGS) entry which is preliminary data.</text>
</comment>
<dbReference type="EMBL" id="VEPZ02000065">
    <property type="protein sequence ID" value="KAE8734681.1"/>
    <property type="molecule type" value="Genomic_DNA"/>
</dbReference>